<protein>
    <submittedName>
        <fullName evidence="1">DUF2922 domain-containing protein</fullName>
    </submittedName>
</protein>
<dbReference type="Proteomes" id="UP001210339">
    <property type="component" value="Chromosome"/>
</dbReference>
<dbReference type="RefSeq" id="WP_271191282.1">
    <property type="nucleotide sequence ID" value="NZ_CP115667.1"/>
</dbReference>
<dbReference type="EMBL" id="CP115667">
    <property type="protein sequence ID" value="WBW49751.1"/>
    <property type="molecule type" value="Genomic_DNA"/>
</dbReference>
<sequence length="78" mass="8685">MATTNTLEVIFLDEAGDTKRFSFNDPKSDITAEHVQAFGQSVITTELFQSPEGDAMTQVKRAYVRSVTERDLIEDVTA</sequence>
<dbReference type="InterPro" id="IPR021321">
    <property type="entry name" value="DUF2922"/>
</dbReference>
<proteinExistence type="predicted"/>
<name>A0ABY7QTG1_9FIRM</name>
<evidence type="ECO:0000313" key="2">
    <source>
        <dbReference type="Proteomes" id="UP001210339"/>
    </source>
</evidence>
<gene>
    <name evidence="1" type="ORF">O6R05_07040</name>
</gene>
<reference evidence="1 2" key="1">
    <citation type="submission" date="2023-01" db="EMBL/GenBank/DDBJ databases">
        <authorList>
            <person name="Lee S.H."/>
            <person name="Jung H.S."/>
            <person name="Yun J.U."/>
        </authorList>
    </citation>
    <scope>NUCLEOTIDE SEQUENCE [LARGE SCALE GENOMIC DNA]</scope>
    <source>
        <strain evidence="1 2">CBA3646</strain>
    </source>
</reference>
<evidence type="ECO:0000313" key="1">
    <source>
        <dbReference type="EMBL" id="WBW49751.1"/>
    </source>
</evidence>
<accession>A0ABY7QTG1</accession>
<dbReference type="Pfam" id="PF11148">
    <property type="entry name" value="DUF2922"/>
    <property type="match status" value="1"/>
</dbReference>
<organism evidence="1 2">
    <name type="scientific">Peptoniphilus equinus</name>
    <dbReference type="NCBI Taxonomy" id="3016343"/>
    <lineage>
        <taxon>Bacteria</taxon>
        <taxon>Bacillati</taxon>
        <taxon>Bacillota</taxon>
        <taxon>Tissierellia</taxon>
        <taxon>Tissierellales</taxon>
        <taxon>Peptoniphilaceae</taxon>
        <taxon>Peptoniphilus</taxon>
    </lineage>
</organism>
<keyword evidence="2" id="KW-1185">Reference proteome</keyword>